<evidence type="ECO:0008006" key="4">
    <source>
        <dbReference type="Google" id="ProtNLM"/>
    </source>
</evidence>
<feature type="region of interest" description="Disordered" evidence="1">
    <location>
        <begin position="351"/>
        <end position="502"/>
    </location>
</feature>
<protein>
    <recommendedName>
        <fullName evidence="4">PIN domain-containing protein</fullName>
    </recommendedName>
</protein>
<feature type="compositionally biased region" description="Polar residues" evidence="1">
    <location>
        <begin position="172"/>
        <end position="181"/>
    </location>
</feature>
<feature type="compositionally biased region" description="Pro residues" evidence="1">
    <location>
        <begin position="457"/>
        <end position="467"/>
    </location>
</feature>
<accession>A0A6A6XGY4</accession>
<dbReference type="AlphaFoldDB" id="A0A6A6XGY4"/>
<evidence type="ECO:0000313" key="2">
    <source>
        <dbReference type="EMBL" id="KAF2795518.1"/>
    </source>
</evidence>
<feature type="compositionally biased region" description="Basic residues" evidence="1">
    <location>
        <begin position="367"/>
        <end position="376"/>
    </location>
</feature>
<evidence type="ECO:0000256" key="1">
    <source>
        <dbReference type="SAM" id="MobiDB-lite"/>
    </source>
</evidence>
<dbReference type="EMBL" id="MU001856">
    <property type="protein sequence ID" value="KAF2795518.1"/>
    <property type="molecule type" value="Genomic_DNA"/>
</dbReference>
<gene>
    <name evidence="2" type="ORF">K505DRAFT_348551</name>
</gene>
<dbReference type="OrthoDB" id="5361617at2759"/>
<proteinExistence type="predicted"/>
<name>A0A6A6XGY4_9PLEO</name>
<feature type="compositionally biased region" description="Gly residues" evidence="1">
    <location>
        <begin position="425"/>
        <end position="450"/>
    </location>
</feature>
<sequence length="502" mass="55874">MRRNAFVRPRPEDRMRAPEMPARKIFNCIVDDTALIAGVKKSTRDGIRKWVANDAIRLFVPLHTLAQLHRLKKGSERLNADALETVKWLDEITSMPAVETSGRVQLEGVDEAYATWAEVEEFLLPETLLSMEDTESDEDDYQEDLESSFNALDVSDGTSMSSTHSLEDAPKTPQSSHSRCSIDSAPFNHKAEALTAESPNQTARNSGSPECAASIENAKLGNASPYNPKVNLENIPPFNPKANALLIESPNRTARNSTELPRSEKPKLPKSVVPVYLQPLFNHILWRIHKETNPDAALESFILLTNDQTKQNIAPKFGIRAKRLEQLRDAVSREEREYRNRLTVYKLESEEPKPRVMAEKPIEQKAARPKSSHSTHSKAEIDSDDEDVVLLKRAPRGPQAQTASVNGQRVWDPNEFGRTNQLHGPRGGRGGHASPRGGRGVPRGGRGGFAPRGSYAPPGPTFRAPPAPRHDPNQPIDPDSFTRPVPRASPMRGARRKLWEPN</sequence>
<dbReference type="Proteomes" id="UP000799757">
    <property type="component" value="Unassembled WGS sequence"/>
</dbReference>
<feature type="compositionally biased region" description="Basic and acidic residues" evidence="1">
    <location>
        <begin position="351"/>
        <end position="366"/>
    </location>
</feature>
<keyword evidence="3" id="KW-1185">Reference proteome</keyword>
<feature type="region of interest" description="Disordered" evidence="1">
    <location>
        <begin position="153"/>
        <end position="183"/>
    </location>
</feature>
<reference evidence="2" key="1">
    <citation type="journal article" date="2020" name="Stud. Mycol.">
        <title>101 Dothideomycetes genomes: a test case for predicting lifestyles and emergence of pathogens.</title>
        <authorList>
            <person name="Haridas S."/>
            <person name="Albert R."/>
            <person name="Binder M."/>
            <person name="Bloem J."/>
            <person name="Labutti K."/>
            <person name="Salamov A."/>
            <person name="Andreopoulos B."/>
            <person name="Baker S."/>
            <person name="Barry K."/>
            <person name="Bills G."/>
            <person name="Bluhm B."/>
            <person name="Cannon C."/>
            <person name="Castanera R."/>
            <person name="Culley D."/>
            <person name="Daum C."/>
            <person name="Ezra D."/>
            <person name="Gonzalez J."/>
            <person name="Henrissat B."/>
            <person name="Kuo A."/>
            <person name="Liang C."/>
            <person name="Lipzen A."/>
            <person name="Lutzoni F."/>
            <person name="Magnuson J."/>
            <person name="Mondo S."/>
            <person name="Nolan M."/>
            <person name="Ohm R."/>
            <person name="Pangilinan J."/>
            <person name="Park H.-J."/>
            <person name="Ramirez L."/>
            <person name="Alfaro M."/>
            <person name="Sun H."/>
            <person name="Tritt A."/>
            <person name="Yoshinaga Y."/>
            <person name="Zwiers L.-H."/>
            <person name="Turgeon B."/>
            <person name="Goodwin S."/>
            <person name="Spatafora J."/>
            <person name="Crous P."/>
            <person name="Grigoriev I."/>
        </authorList>
    </citation>
    <scope>NUCLEOTIDE SEQUENCE</scope>
    <source>
        <strain evidence="2">CBS 109.77</strain>
    </source>
</reference>
<organism evidence="2 3">
    <name type="scientific">Melanomma pulvis-pyrius CBS 109.77</name>
    <dbReference type="NCBI Taxonomy" id="1314802"/>
    <lineage>
        <taxon>Eukaryota</taxon>
        <taxon>Fungi</taxon>
        <taxon>Dikarya</taxon>
        <taxon>Ascomycota</taxon>
        <taxon>Pezizomycotina</taxon>
        <taxon>Dothideomycetes</taxon>
        <taxon>Pleosporomycetidae</taxon>
        <taxon>Pleosporales</taxon>
        <taxon>Melanommataceae</taxon>
        <taxon>Melanomma</taxon>
    </lineage>
</organism>
<evidence type="ECO:0000313" key="3">
    <source>
        <dbReference type="Proteomes" id="UP000799757"/>
    </source>
</evidence>